<feature type="transmembrane region" description="Helical" evidence="1">
    <location>
        <begin position="99"/>
        <end position="119"/>
    </location>
</feature>
<reference evidence="3" key="1">
    <citation type="submission" date="2016-11" db="UniProtKB">
        <authorList>
            <consortium name="WormBaseParasite"/>
        </authorList>
    </citation>
    <scope>IDENTIFICATION</scope>
</reference>
<organism evidence="2 3">
    <name type="scientific">Steinernema glaseri</name>
    <dbReference type="NCBI Taxonomy" id="37863"/>
    <lineage>
        <taxon>Eukaryota</taxon>
        <taxon>Metazoa</taxon>
        <taxon>Ecdysozoa</taxon>
        <taxon>Nematoda</taxon>
        <taxon>Chromadorea</taxon>
        <taxon>Rhabditida</taxon>
        <taxon>Tylenchina</taxon>
        <taxon>Panagrolaimomorpha</taxon>
        <taxon>Strongyloidoidea</taxon>
        <taxon>Steinernematidae</taxon>
        <taxon>Steinernema</taxon>
    </lineage>
</organism>
<evidence type="ECO:0000313" key="2">
    <source>
        <dbReference type="Proteomes" id="UP000095287"/>
    </source>
</evidence>
<evidence type="ECO:0000313" key="3">
    <source>
        <dbReference type="WBParaSite" id="L893_g18535.t1"/>
    </source>
</evidence>
<keyword evidence="1" id="KW-1133">Transmembrane helix</keyword>
<dbReference type="AlphaFoldDB" id="A0A1I7YPM5"/>
<keyword evidence="1" id="KW-0472">Membrane</keyword>
<accession>A0A1I7YPM5</accession>
<keyword evidence="2" id="KW-1185">Reference proteome</keyword>
<protein>
    <submittedName>
        <fullName evidence="3">RNase H domain-containing protein</fullName>
    </submittedName>
</protein>
<keyword evidence="1" id="KW-0812">Transmembrane</keyword>
<name>A0A1I7YPM5_9BILA</name>
<sequence>MNGRVEPQNKGLIGRTGTAEHIRLYGDFINISTYTSSCEMTSKRANEEAEKLLQVLSSFIFRTGQKSIKDCKEELFESSLCTKIFPFSALGDQTTMKRLFALVKVMSGLLITVITLTSANTDVLDRTQGP</sequence>
<dbReference type="Proteomes" id="UP000095287">
    <property type="component" value="Unplaced"/>
</dbReference>
<evidence type="ECO:0000256" key="1">
    <source>
        <dbReference type="SAM" id="Phobius"/>
    </source>
</evidence>
<dbReference type="WBParaSite" id="L893_g18535.t1">
    <property type="protein sequence ID" value="L893_g18535.t1"/>
    <property type="gene ID" value="L893_g18535"/>
</dbReference>
<proteinExistence type="predicted"/>